<protein>
    <recommendedName>
        <fullName evidence="1">Glycosyl transferase family 25 domain-containing protein</fullName>
    </recommendedName>
</protein>
<dbReference type="Proteomes" id="UP001501585">
    <property type="component" value="Unassembled WGS sequence"/>
</dbReference>
<accession>A0ABN2TB40</accession>
<dbReference type="InterPro" id="IPR002654">
    <property type="entry name" value="Glyco_trans_25"/>
</dbReference>
<keyword evidence="3" id="KW-1185">Reference proteome</keyword>
<dbReference type="Pfam" id="PF01755">
    <property type="entry name" value="Glyco_transf_25"/>
    <property type="match status" value="1"/>
</dbReference>
<evidence type="ECO:0000313" key="3">
    <source>
        <dbReference type="Proteomes" id="UP001501585"/>
    </source>
</evidence>
<evidence type="ECO:0000313" key="2">
    <source>
        <dbReference type="EMBL" id="GAA2003758.1"/>
    </source>
</evidence>
<gene>
    <name evidence="2" type="ORF">GCM10009799_33610</name>
</gene>
<dbReference type="EMBL" id="BAAAPC010000014">
    <property type="protein sequence ID" value="GAA2003758.1"/>
    <property type="molecule type" value="Genomic_DNA"/>
</dbReference>
<evidence type="ECO:0000259" key="1">
    <source>
        <dbReference type="Pfam" id="PF01755"/>
    </source>
</evidence>
<feature type="domain" description="Glycosyl transferase family 25" evidence="1">
    <location>
        <begin position="18"/>
        <end position="129"/>
    </location>
</feature>
<name>A0ABN2TB40_9ACTN</name>
<dbReference type="CDD" id="cd06532">
    <property type="entry name" value="Glyco_transf_25"/>
    <property type="match status" value="1"/>
</dbReference>
<dbReference type="RefSeq" id="WP_344163593.1">
    <property type="nucleotide sequence ID" value="NZ_BAAAPC010000014.1"/>
</dbReference>
<reference evidence="2 3" key="1">
    <citation type="journal article" date="2019" name="Int. J. Syst. Evol. Microbiol.">
        <title>The Global Catalogue of Microorganisms (GCM) 10K type strain sequencing project: providing services to taxonomists for standard genome sequencing and annotation.</title>
        <authorList>
            <consortium name="The Broad Institute Genomics Platform"/>
            <consortium name="The Broad Institute Genome Sequencing Center for Infectious Disease"/>
            <person name="Wu L."/>
            <person name="Ma J."/>
        </authorList>
    </citation>
    <scope>NUCLEOTIDE SEQUENCE [LARGE SCALE GENOMIC DNA]</scope>
    <source>
        <strain evidence="2 3">JCM 15313</strain>
    </source>
</reference>
<proteinExistence type="predicted"/>
<organism evidence="2 3">
    <name type="scientific">Nocardiopsis rhodophaea</name>
    <dbReference type="NCBI Taxonomy" id="280238"/>
    <lineage>
        <taxon>Bacteria</taxon>
        <taxon>Bacillati</taxon>
        <taxon>Actinomycetota</taxon>
        <taxon>Actinomycetes</taxon>
        <taxon>Streptosporangiales</taxon>
        <taxon>Nocardiopsidaceae</taxon>
        <taxon>Nocardiopsis</taxon>
    </lineage>
</organism>
<sequence>MTDNEHKCPSVAPADVGTYVINLKRRPDRRQRILRQLPLDLPPLLTSYWQGPFDGVSLKRSDIEALGYRLFEWRIDSDNPWWNRPLKYGEIGCSLAHLSCWQHADTRQEPFTMVLEDDAELAPCFLDSLLSGLQRLGCLNEEVDLVYLGRYPLTADTPAPIQGFVRPGYSHCTFGYLLTRSGLKKVLKARLGDSILPVDEFLPALYIDHPRPDVRRRFPRCLNAFAFSPPLVTQLPKDLAGSDTEDSPFVENVS</sequence>
<comment type="caution">
    <text evidence="2">The sequence shown here is derived from an EMBL/GenBank/DDBJ whole genome shotgun (WGS) entry which is preliminary data.</text>
</comment>